<dbReference type="GO" id="GO:0005829">
    <property type="term" value="C:cytosol"/>
    <property type="evidence" value="ECO:0007669"/>
    <property type="project" value="TreeGrafter"/>
</dbReference>
<dbReference type="InterPro" id="IPR027417">
    <property type="entry name" value="P-loop_NTPase"/>
</dbReference>
<dbReference type="GO" id="GO:0009898">
    <property type="term" value="C:cytoplasmic side of plasma membrane"/>
    <property type="evidence" value="ECO:0007669"/>
    <property type="project" value="TreeGrafter"/>
</dbReference>
<keyword evidence="2" id="KW-0067">ATP-binding</keyword>
<accession>A0A1W9HPV7</accession>
<dbReference type="GO" id="GO:0051782">
    <property type="term" value="P:negative regulation of cell division"/>
    <property type="evidence" value="ECO:0007669"/>
    <property type="project" value="TreeGrafter"/>
</dbReference>
<dbReference type="Gene3D" id="3.40.50.2300">
    <property type="match status" value="1"/>
</dbReference>
<dbReference type="Gene3D" id="3.40.50.300">
    <property type="entry name" value="P-loop containing nucleotide triphosphate hydrolases"/>
    <property type="match status" value="1"/>
</dbReference>
<dbReference type="Proteomes" id="UP000192872">
    <property type="component" value="Unassembled WGS sequence"/>
</dbReference>
<dbReference type="GO" id="GO:0005524">
    <property type="term" value="F:ATP binding"/>
    <property type="evidence" value="ECO:0007669"/>
    <property type="project" value="UniProtKB-KW"/>
</dbReference>
<dbReference type="GO" id="GO:0016887">
    <property type="term" value="F:ATP hydrolysis activity"/>
    <property type="evidence" value="ECO:0007669"/>
    <property type="project" value="TreeGrafter"/>
</dbReference>
<protein>
    <submittedName>
        <fullName evidence="3">CtpF protein</fullName>
    </submittedName>
</protein>
<dbReference type="STRING" id="1827387.A4S15_01700"/>
<dbReference type="AlphaFoldDB" id="A0A1W9HPV7"/>
<comment type="caution">
    <text evidence="3">The sequence shown here is derived from an EMBL/GenBank/DDBJ whole genome shotgun (WGS) entry which is preliminary data.</text>
</comment>
<evidence type="ECO:0000256" key="1">
    <source>
        <dbReference type="ARBA" id="ARBA00022741"/>
    </source>
</evidence>
<dbReference type="InterPro" id="IPR050625">
    <property type="entry name" value="ParA/MinD_ATPase"/>
</dbReference>
<gene>
    <name evidence="3" type="ORF">A4S15_01700</name>
</gene>
<dbReference type="PANTHER" id="PTHR43384:SF6">
    <property type="entry name" value="SEPTUM SITE-DETERMINING PROTEIN MIND HOMOLOG, CHLOROPLASTIC"/>
    <property type="match status" value="1"/>
</dbReference>
<keyword evidence="1" id="KW-0547">Nucleotide-binding</keyword>
<organism evidence="3 4">
    <name type="scientific">Candidatus Raskinella chloraquaticus</name>
    <dbReference type="NCBI Taxonomy" id="1951219"/>
    <lineage>
        <taxon>Bacteria</taxon>
        <taxon>Pseudomonadati</taxon>
        <taxon>Pseudomonadota</taxon>
        <taxon>Alphaproteobacteria</taxon>
        <taxon>Hyphomicrobiales</taxon>
        <taxon>Phreatobacteraceae</taxon>
        <taxon>Candidatus Raskinella</taxon>
    </lineage>
</organism>
<dbReference type="EMBL" id="LWDL01000031">
    <property type="protein sequence ID" value="OQW49479.1"/>
    <property type="molecule type" value="Genomic_DNA"/>
</dbReference>
<proteinExistence type="predicted"/>
<name>A0A1W9HPV7_9HYPH</name>
<reference evidence="3 4" key="1">
    <citation type="journal article" date="2017" name="Water Res.">
        <title>Comammox in drinking water systems.</title>
        <authorList>
            <person name="Wang Y."/>
            <person name="Ma L."/>
            <person name="Mao Y."/>
            <person name="Jiang X."/>
            <person name="Xia Y."/>
            <person name="Yu K."/>
            <person name="Li B."/>
            <person name="Zhang T."/>
        </authorList>
    </citation>
    <scope>NUCLEOTIDE SEQUENCE [LARGE SCALE GENOMIC DNA]</scope>
    <source>
        <strain evidence="3">SG_bin8</strain>
    </source>
</reference>
<sequence length="432" mass="46772">MAHDAMLDEPGAATGPARVRRGIRPIPRITVQAFCETHELQSAIETAREDRRLARVHIKVQAGGLPAAVEFYRDAPTPNLVILETTERREGLLRDLQAFSDVCDPTTRVAIVGHVNDILLYRELTQLGIADYAVVPIAPLDVIEIISDIYADPAAKPIGRNIAFVGAKGGVGASTLAHNVAERLANTMKIDTIIADLDLPFGTANLNFNQDPAQGVADAVLAPDRLDATMLDRLLSNCSPHLHLLAAPSTLDRTYDFAEGSFEQLVDLVRVSAPVTILDMPHGWNGWIRRTLIACDEIILVCAPELSNLRNAKNMVDLLRQARPHDPAPKLVLNQVGMPKRPEIKPNDFARALDLPLAASVPFDANLFGLAANNGQMIAEVQKTSKASDAIRVIAELIEPRSLAGKGRNRLGNLSLPLVGQIQALLAGRKKA</sequence>
<dbReference type="PANTHER" id="PTHR43384">
    <property type="entry name" value="SEPTUM SITE-DETERMINING PROTEIN MIND HOMOLOG, CHLOROPLASTIC-RELATED"/>
    <property type="match status" value="1"/>
</dbReference>
<evidence type="ECO:0000256" key="2">
    <source>
        <dbReference type="ARBA" id="ARBA00022840"/>
    </source>
</evidence>
<dbReference type="SUPFAM" id="SSF52540">
    <property type="entry name" value="P-loop containing nucleoside triphosphate hydrolases"/>
    <property type="match status" value="1"/>
</dbReference>
<evidence type="ECO:0000313" key="3">
    <source>
        <dbReference type="EMBL" id="OQW49479.1"/>
    </source>
</evidence>
<evidence type="ECO:0000313" key="4">
    <source>
        <dbReference type="Proteomes" id="UP000192872"/>
    </source>
</evidence>